<keyword evidence="3" id="KW-0378">Hydrolase</keyword>
<dbReference type="AlphaFoldDB" id="A0A5C8PLP2"/>
<dbReference type="GO" id="GO:0008360">
    <property type="term" value="P:regulation of cell shape"/>
    <property type="evidence" value="ECO:0007669"/>
    <property type="project" value="UniProtKB-KW"/>
</dbReference>
<dbReference type="GO" id="GO:0009002">
    <property type="term" value="F:serine-type D-Ala-D-Ala carboxypeptidase activity"/>
    <property type="evidence" value="ECO:0007669"/>
    <property type="project" value="InterPro"/>
</dbReference>
<reference evidence="12 13" key="1">
    <citation type="submission" date="2019-06" db="EMBL/GenBank/DDBJ databases">
        <title>New taxonomy in bacterial strain CC-CFT640, isolated from vineyard.</title>
        <authorList>
            <person name="Lin S.-Y."/>
            <person name="Tsai C.-F."/>
            <person name="Young C.-C."/>
        </authorList>
    </citation>
    <scope>NUCLEOTIDE SEQUENCE [LARGE SCALE GENOMIC DNA]</scope>
    <source>
        <strain evidence="12 13">CC-CFT640</strain>
    </source>
</reference>
<dbReference type="PRINTS" id="PR00725">
    <property type="entry name" value="DADACBPTASE1"/>
</dbReference>
<dbReference type="GO" id="GO:0006508">
    <property type="term" value="P:proteolysis"/>
    <property type="evidence" value="ECO:0007669"/>
    <property type="project" value="InterPro"/>
</dbReference>
<feature type="active site" evidence="7">
    <location>
        <position position="126"/>
    </location>
</feature>
<dbReference type="PANTHER" id="PTHR21581:SF6">
    <property type="entry name" value="TRAFFICKING PROTEIN PARTICLE COMPLEX SUBUNIT 12"/>
    <property type="match status" value="1"/>
</dbReference>
<proteinExistence type="inferred from homology"/>
<sequence>MRRLRSSLAAVLALSLALPVLPAAAQMSAIQTPTGPLVAGPSIVVDAQTGEVLHQRDAGAPFYPASVTKLMTLYLLFEDLKAGRIGLQDKIGFSDYAYNQQPSKLVLPRGYEITAEQAILALILRSANDVAVAVGERLGGSESAFAQRMTSTARRLGMTGSVFKNPSGWKDPEQMTTARDMALLAIALVRDFPQYYTYFSAHDVVINNVRIGHSVKFLDMYPGADGLKTGFLCSSGFNLVASAVRDGRRLVGVVAGFRRADLRDEYAVRMFDEALQARTGGNRPKVWQLDNTGGMPTTVLTDGSCVPARYDYPGEGAWVGTFPTLPAARQAHQAAQTALAKAGRTWLGREWIVDIVVGKQRKFATVIADLGAAEAGQLCALYQSGKQFCQVVQPQQLVRPFNNLWR</sequence>
<evidence type="ECO:0000313" key="12">
    <source>
        <dbReference type="EMBL" id="TXL74875.1"/>
    </source>
</evidence>
<keyword evidence="13" id="KW-1185">Reference proteome</keyword>
<evidence type="ECO:0000256" key="4">
    <source>
        <dbReference type="ARBA" id="ARBA00022960"/>
    </source>
</evidence>
<dbReference type="Pfam" id="PF00768">
    <property type="entry name" value="Peptidase_S11"/>
    <property type="match status" value="1"/>
</dbReference>
<keyword evidence="5" id="KW-0573">Peptidoglycan synthesis</keyword>
<evidence type="ECO:0000256" key="7">
    <source>
        <dbReference type="PIRSR" id="PIRSR618044-1"/>
    </source>
</evidence>
<name>A0A5C8PLP2_9HYPH</name>
<keyword evidence="6" id="KW-0961">Cell wall biogenesis/degradation</keyword>
<evidence type="ECO:0000256" key="6">
    <source>
        <dbReference type="ARBA" id="ARBA00023316"/>
    </source>
</evidence>
<feature type="binding site" evidence="8">
    <location>
        <position position="228"/>
    </location>
    <ligand>
        <name>substrate</name>
    </ligand>
</feature>
<gene>
    <name evidence="12" type="ORF">FHP25_15810</name>
</gene>
<feature type="active site" description="Acyl-ester intermediate" evidence="7">
    <location>
        <position position="66"/>
    </location>
</feature>
<keyword evidence="12" id="KW-0645">Protease</keyword>
<accession>A0A5C8PLP2</accession>
<dbReference type="InterPro" id="IPR001967">
    <property type="entry name" value="Peptidase_S11_N"/>
</dbReference>
<comment type="caution">
    <text evidence="12">The sequence shown here is derived from an EMBL/GenBank/DDBJ whole genome shotgun (WGS) entry which is preliminary data.</text>
</comment>
<dbReference type="GO" id="GO:0009252">
    <property type="term" value="P:peptidoglycan biosynthetic process"/>
    <property type="evidence" value="ECO:0007669"/>
    <property type="project" value="UniProtKB-KW"/>
</dbReference>
<keyword evidence="2 10" id="KW-0732">Signal</keyword>
<dbReference type="PANTHER" id="PTHR21581">
    <property type="entry name" value="D-ALANYL-D-ALANINE CARBOXYPEPTIDASE"/>
    <property type="match status" value="1"/>
</dbReference>
<dbReference type="EMBL" id="VDUZ01000016">
    <property type="protein sequence ID" value="TXL74875.1"/>
    <property type="molecule type" value="Genomic_DNA"/>
</dbReference>
<feature type="active site" description="Proton acceptor" evidence="7">
    <location>
        <position position="69"/>
    </location>
</feature>
<dbReference type="Gene3D" id="3.40.710.10">
    <property type="entry name" value="DD-peptidase/beta-lactamase superfamily"/>
    <property type="match status" value="1"/>
</dbReference>
<evidence type="ECO:0000259" key="11">
    <source>
        <dbReference type="Pfam" id="PF00768"/>
    </source>
</evidence>
<evidence type="ECO:0000313" key="13">
    <source>
        <dbReference type="Proteomes" id="UP000321638"/>
    </source>
</evidence>
<dbReference type="RefSeq" id="WP_147847918.1">
    <property type="nucleotide sequence ID" value="NZ_VDUZ01000016.1"/>
</dbReference>
<evidence type="ECO:0000256" key="1">
    <source>
        <dbReference type="ARBA" id="ARBA00007164"/>
    </source>
</evidence>
<feature type="chain" id="PRO_5023113543" evidence="10">
    <location>
        <begin position="26"/>
        <end position="406"/>
    </location>
</feature>
<dbReference type="SUPFAM" id="SSF56601">
    <property type="entry name" value="beta-lactamase/transpeptidase-like"/>
    <property type="match status" value="1"/>
</dbReference>
<keyword evidence="4" id="KW-0133">Cell shape</keyword>
<dbReference type="InterPro" id="IPR018044">
    <property type="entry name" value="Peptidase_S11"/>
</dbReference>
<evidence type="ECO:0000256" key="5">
    <source>
        <dbReference type="ARBA" id="ARBA00022984"/>
    </source>
</evidence>
<dbReference type="InterPro" id="IPR012338">
    <property type="entry name" value="Beta-lactam/transpept-like"/>
</dbReference>
<evidence type="ECO:0000256" key="10">
    <source>
        <dbReference type="SAM" id="SignalP"/>
    </source>
</evidence>
<dbReference type="OrthoDB" id="9795979at2"/>
<protein>
    <submittedName>
        <fullName evidence="12">D-alanyl-D-alanine carboxypeptidase</fullName>
    </submittedName>
</protein>
<dbReference type="GO" id="GO:0071555">
    <property type="term" value="P:cell wall organization"/>
    <property type="evidence" value="ECO:0007669"/>
    <property type="project" value="UniProtKB-KW"/>
</dbReference>
<evidence type="ECO:0000256" key="2">
    <source>
        <dbReference type="ARBA" id="ARBA00022729"/>
    </source>
</evidence>
<keyword evidence="12" id="KW-0121">Carboxypeptidase</keyword>
<evidence type="ECO:0000256" key="8">
    <source>
        <dbReference type="PIRSR" id="PIRSR618044-2"/>
    </source>
</evidence>
<comment type="similarity">
    <text evidence="1 9">Belongs to the peptidase S11 family.</text>
</comment>
<evidence type="ECO:0000256" key="9">
    <source>
        <dbReference type="RuleBase" id="RU004016"/>
    </source>
</evidence>
<feature type="domain" description="Peptidase S11 D-alanyl-D-alanine carboxypeptidase A N-terminal" evidence="11">
    <location>
        <begin position="37"/>
        <end position="256"/>
    </location>
</feature>
<feature type="signal peptide" evidence="10">
    <location>
        <begin position="1"/>
        <end position="25"/>
    </location>
</feature>
<dbReference type="Proteomes" id="UP000321638">
    <property type="component" value="Unassembled WGS sequence"/>
</dbReference>
<evidence type="ECO:0000256" key="3">
    <source>
        <dbReference type="ARBA" id="ARBA00022801"/>
    </source>
</evidence>
<organism evidence="12 13">
    <name type="scientific">Vineibacter terrae</name>
    <dbReference type="NCBI Taxonomy" id="2586908"/>
    <lineage>
        <taxon>Bacteria</taxon>
        <taxon>Pseudomonadati</taxon>
        <taxon>Pseudomonadota</taxon>
        <taxon>Alphaproteobacteria</taxon>
        <taxon>Hyphomicrobiales</taxon>
        <taxon>Vineibacter</taxon>
    </lineage>
</organism>